<accession>A0A0F9EQ00</accession>
<evidence type="ECO:0000313" key="1">
    <source>
        <dbReference type="EMBL" id="KKL68311.1"/>
    </source>
</evidence>
<comment type="caution">
    <text evidence="1">The sequence shown here is derived from an EMBL/GenBank/DDBJ whole genome shotgun (WGS) entry which is preliminary data.</text>
</comment>
<reference evidence="1" key="1">
    <citation type="journal article" date="2015" name="Nature">
        <title>Complex archaea that bridge the gap between prokaryotes and eukaryotes.</title>
        <authorList>
            <person name="Spang A."/>
            <person name="Saw J.H."/>
            <person name="Jorgensen S.L."/>
            <person name="Zaremba-Niedzwiedzka K."/>
            <person name="Martijn J."/>
            <person name="Lind A.E."/>
            <person name="van Eijk R."/>
            <person name="Schleper C."/>
            <person name="Guy L."/>
            <person name="Ettema T.J."/>
        </authorList>
    </citation>
    <scope>NUCLEOTIDE SEQUENCE</scope>
</reference>
<proteinExistence type="predicted"/>
<name>A0A0F9EQ00_9ZZZZ</name>
<organism evidence="1">
    <name type="scientific">marine sediment metagenome</name>
    <dbReference type="NCBI Taxonomy" id="412755"/>
    <lineage>
        <taxon>unclassified sequences</taxon>
        <taxon>metagenomes</taxon>
        <taxon>ecological metagenomes</taxon>
    </lineage>
</organism>
<gene>
    <name evidence="1" type="ORF">LCGC14_2126240</name>
</gene>
<dbReference type="AlphaFoldDB" id="A0A0F9EQ00"/>
<sequence>MSEEIIIFWDDPLRIKKKEGRKNAEQKARAYEKRHPELIIGKKTQITTETDVKGKSLGTDGVMEYFERKFTIKKKGLRCVYNPKEDFQFTECESCSIFPCYRDNLWQFNGLCMDHKKQKKEEKK</sequence>
<dbReference type="EMBL" id="LAZR01026570">
    <property type="protein sequence ID" value="KKL68311.1"/>
    <property type="molecule type" value="Genomic_DNA"/>
</dbReference>
<protein>
    <submittedName>
        <fullName evidence="1">Uncharacterized protein</fullName>
    </submittedName>
</protein>